<feature type="signal peptide" evidence="3">
    <location>
        <begin position="1"/>
        <end position="32"/>
    </location>
</feature>
<protein>
    <submittedName>
        <fullName evidence="5">ABC transporter substrate-binding protein</fullName>
    </submittedName>
</protein>
<dbReference type="RefSeq" id="WP_350939042.1">
    <property type="nucleotide sequence ID" value="NZ_JAYWLC010000025.1"/>
</dbReference>
<gene>
    <name evidence="5" type="ORF">VSX56_18240</name>
</gene>
<dbReference type="InterPro" id="IPR006311">
    <property type="entry name" value="TAT_signal"/>
</dbReference>
<keyword evidence="3" id="KW-0732">Signal</keyword>
<evidence type="ECO:0000256" key="2">
    <source>
        <dbReference type="ARBA" id="ARBA00005695"/>
    </source>
</evidence>
<evidence type="ECO:0000259" key="4">
    <source>
        <dbReference type="Pfam" id="PF00496"/>
    </source>
</evidence>
<name>A0ABV1SLU6_9RHOB</name>
<proteinExistence type="inferred from homology"/>
<dbReference type="CDD" id="cd00995">
    <property type="entry name" value="PBP2_NikA_DppA_OppA_like"/>
    <property type="match status" value="1"/>
</dbReference>
<reference evidence="5 6" key="2">
    <citation type="submission" date="2024-06" db="EMBL/GenBank/DDBJ databases">
        <title>Thioclava kandeliae sp. nov. from a rhizosphere soil sample of Kandelia candel in a mangrove.</title>
        <authorList>
            <person name="Mu T."/>
        </authorList>
    </citation>
    <scope>NUCLEOTIDE SEQUENCE [LARGE SCALE GENOMIC DNA]</scope>
    <source>
        <strain evidence="5 6">CPCC 100088</strain>
    </source>
</reference>
<dbReference type="Pfam" id="PF00496">
    <property type="entry name" value="SBP_bac_5"/>
    <property type="match status" value="1"/>
</dbReference>
<evidence type="ECO:0000313" key="6">
    <source>
        <dbReference type="Proteomes" id="UP001438953"/>
    </source>
</evidence>
<comment type="subcellular location">
    <subcellularLocation>
        <location evidence="1">Periplasm</location>
    </subcellularLocation>
</comment>
<dbReference type="Gene3D" id="3.40.190.10">
    <property type="entry name" value="Periplasmic binding protein-like II"/>
    <property type="match status" value="1"/>
</dbReference>
<dbReference type="SUPFAM" id="SSF53850">
    <property type="entry name" value="Periplasmic binding protein-like II"/>
    <property type="match status" value="1"/>
</dbReference>
<organism evidence="5 6">
    <name type="scientific">Thioclava kandeliae</name>
    <dbReference type="NCBI Taxonomy" id="3070818"/>
    <lineage>
        <taxon>Bacteria</taxon>
        <taxon>Pseudomonadati</taxon>
        <taxon>Pseudomonadota</taxon>
        <taxon>Alphaproteobacteria</taxon>
        <taxon>Rhodobacterales</taxon>
        <taxon>Paracoccaceae</taxon>
        <taxon>Thioclava</taxon>
    </lineage>
</organism>
<evidence type="ECO:0000256" key="1">
    <source>
        <dbReference type="ARBA" id="ARBA00004418"/>
    </source>
</evidence>
<keyword evidence="6" id="KW-1185">Reference proteome</keyword>
<feature type="domain" description="Solute-binding protein family 5" evidence="4">
    <location>
        <begin position="79"/>
        <end position="437"/>
    </location>
</feature>
<dbReference type="PROSITE" id="PS51318">
    <property type="entry name" value="TAT"/>
    <property type="match status" value="1"/>
</dbReference>
<dbReference type="InterPro" id="IPR030678">
    <property type="entry name" value="Peptide/Ni-bd"/>
</dbReference>
<dbReference type="InterPro" id="IPR000914">
    <property type="entry name" value="SBP_5_dom"/>
</dbReference>
<comment type="caution">
    <text evidence="5">The sequence shown here is derived from an EMBL/GenBank/DDBJ whole genome shotgun (WGS) entry which is preliminary data.</text>
</comment>
<dbReference type="EMBL" id="JAYWLC010000025">
    <property type="protein sequence ID" value="MER5173705.1"/>
    <property type="molecule type" value="Genomic_DNA"/>
</dbReference>
<evidence type="ECO:0000256" key="3">
    <source>
        <dbReference type="SAM" id="SignalP"/>
    </source>
</evidence>
<dbReference type="Gene3D" id="3.10.105.10">
    <property type="entry name" value="Dipeptide-binding Protein, Domain 3"/>
    <property type="match status" value="1"/>
</dbReference>
<dbReference type="Proteomes" id="UP001438953">
    <property type="component" value="Unassembled WGS sequence"/>
</dbReference>
<evidence type="ECO:0000313" key="5">
    <source>
        <dbReference type="EMBL" id="MER5173705.1"/>
    </source>
</evidence>
<dbReference type="Gene3D" id="3.90.76.10">
    <property type="entry name" value="Dipeptide-binding Protein, Domain 1"/>
    <property type="match status" value="1"/>
</dbReference>
<dbReference type="InterPro" id="IPR039424">
    <property type="entry name" value="SBP_5"/>
</dbReference>
<accession>A0ABV1SLU6</accession>
<dbReference type="PIRSF" id="PIRSF002741">
    <property type="entry name" value="MppA"/>
    <property type="match status" value="1"/>
</dbReference>
<comment type="similarity">
    <text evidence="2">Belongs to the bacterial solute-binding protein 5 family.</text>
</comment>
<reference evidence="5 6" key="1">
    <citation type="submission" date="2024-01" db="EMBL/GenBank/DDBJ databases">
        <authorList>
            <person name="Deng Y."/>
            <person name="Su J."/>
        </authorList>
    </citation>
    <scope>NUCLEOTIDE SEQUENCE [LARGE SCALE GENOMIC DNA]</scope>
    <source>
        <strain evidence="5 6">CPCC 100088</strain>
    </source>
</reference>
<sequence>MTSSISRRVVLQSMGAASLLGGLGLSTRAAMAQSTSLRAAITGYSVINTLDPAQATLIPEYYVMWSTFNGLMKFDADMKLVPDLAESYSPIETGGFEFKLRPGVKFHNGEVLSSEDVKFSFERVMSPDLASPNASKLSEVSKIETPDPLTVRIHTKAPYAPLLTFLSNSRTGTQIINKKAFEEMGADAFSRAPVGTGAYKVKEWNAGEGLTLEAHPEYFEGAPSFAKIEVPLIAEEASGVTALKGGQIDMTSTVPAADVAQLMKDDSVTLLRQPGLNTRFISINLTKAPFDDIHFRRAISMAFQREAIVQAVLFGEGVAADGIIPPQLAEYQSGTTRKYMTYNPEAAKAELAKSKYKPDEMEVPVITWGGGWWKRFAEIFVAQVNQVLGTKLTVEVTDANAAYARQKSGDFVAGVWGWLGMVDPDEYVGGLLTSTGWRNFQGYSNAQVDELAAKGAAETDPAKRPEFYKQAEDIAMDEVALIPCFFSNISNLLRPGIEGFDQKAYSNYGDQFYKMKEA</sequence>
<dbReference type="PANTHER" id="PTHR30290">
    <property type="entry name" value="PERIPLASMIC BINDING COMPONENT OF ABC TRANSPORTER"/>
    <property type="match status" value="1"/>
</dbReference>
<feature type="chain" id="PRO_5045099587" evidence="3">
    <location>
        <begin position="33"/>
        <end position="518"/>
    </location>
</feature>